<comment type="function">
    <text evidence="3">DNA-binding protein that binds to both double-stranded and single-stranded DNA without significant sequence specificity to reversibly repress the transcriptional activity of chloroplast nucleoids by promoting DNA compaction and possibly regulate DNA replication.</text>
</comment>
<dbReference type="InterPro" id="IPR045854">
    <property type="entry name" value="NO2/SO3_Rdtase_4Fe4S_sf"/>
</dbReference>
<dbReference type="InterPro" id="IPR045169">
    <property type="entry name" value="NO2/SO3_Rdtase_4Fe4S_prot"/>
</dbReference>
<evidence type="ECO:0000259" key="17">
    <source>
        <dbReference type="Pfam" id="PF01077"/>
    </source>
</evidence>
<gene>
    <name evidence="19" type="ORF">WJX73_002882</name>
</gene>
<dbReference type="FunFam" id="3.30.413.10:FF:000008">
    <property type="entry name" value="Sulfite reductase [ferredoxin], chloroplastic"/>
    <property type="match status" value="1"/>
</dbReference>
<dbReference type="GO" id="GO:0020037">
    <property type="term" value="F:heme binding"/>
    <property type="evidence" value="ECO:0007669"/>
    <property type="project" value="InterPro"/>
</dbReference>
<dbReference type="SUPFAM" id="SSF56014">
    <property type="entry name" value="Nitrite and sulphite reductase 4Fe-4S domain-like"/>
    <property type="match status" value="2"/>
</dbReference>
<feature type="domain" description="Nitrite/sulphite reductase 4Fe-4S" evidence="17">
    <location>
        <begin position="208"/>
        <end position="387"/>
    </location>
</feature>
<protein>
    <recommendedName>
        <fullName evidence="7">assimilatory sulfite reductase (ferredoxin)</fullName>
        <ecNumber evidence="7">1.8.7.1</ecNumber>
    </recommendedName>
</protein>
<organism evidence="19 20">
    <name type="scientific">Symbiochloris irregularis</name>
    <dbReference type="NCBI Taxonomy" id="706552"/>
    <lineage>
        <taxon>Eukaryota</taxon>
        <taxon>Viridiplantae</taxon>
        <taxon>Chlorophyta</taxon>
        <taxon>core chlorophytes</taxon>
        <taxon>Trebouxiophyceae</taxon>
        <taxon>Trebouxiales</taxon>
        <taxon>Trebouxiaceae</taxon>
        <taxon>Symbiochloris</taxon>
    </lineage>
</organism>
<dbReference type="InterPro" id="IPR036136">
    <property type="entry name" value="Nit/Sulf_reduc_fer-like_dom_sf"/>
</dbReference>
<evidence type="ECO:0000256" key="6">
    <source>
        <dbReference type="ARBA" id="ARBA00010429"/>
    </source>
</evidence>
<keyword evidence="14" id="KW-0411">Iron-sulfur</keyword>
<dbReference type="GO" id="GO:0046872">
    <property type="term" value="F:metal ion binding"/>
    <property type="evidence" value="ECO:0007669"/>
    <property type="project" value="UniProtKB-KW"/>
</dbReference>
<name>A0AAW1NY49_9CHLO</name>
<evidence type="ECO:0000256" key="4">
    <source>
        <dbReference type="ARBA" id="ARBA00003329"/>
    </source>
</evidence>
<evidence type="ECO:0000256" key="5">
    <source>
        <dbReference type="ARBA" id="ARBA00004595"/>
    </source>
</evidence>
<evidence type="ECO:0000313" key="19">
    <source>
        <dbReference type="EMBL" id="KAK9799005.1"/>
    </source>
</evidence>
<comment type="cofactor">
    <cofactor evidence="1">
        <name>siroheme</name>
        <dbReference type="ChEBI" id="CHEBI:60052"/>
    </cofactor>
</comment>
<evidence type="ECO:0000256" key="11">
    <source>
        <dbReference type="ARBA" id="ARBA00022784"/>
    </source>
</evidence>
<dbReference type="InterPro" id="IPR005117">
    <property type="entry name" value="NiRdtase/SiRdtase_haem-b_fer"/>
</dbReference>
<dbReference type="GO" id="GO:0050311">
    <property type="term" value="F:sulfite reductase (ferredoxin) activity"/>
    <property type="evidence" value="ECO:0007669"/>
    <property type="project" value="UniProtKB-EC"/>
</dbReference>
<keyword evidence="13" id="KW-0408">Iron</keyword>
<keyword evidence="12" id="KW-0560">Oxidoreductase</keyword>
<evidence type="ECO:0000256" key="14">
    <source>
        <dbReference type="ARBA" id="ARBA00023014"/>
    </source>
</evidence>
<proteinExistence type="inferred from homology"/>
<keyword evidence="8" id="KW-0004">4Fe-4S</keyword>
<dbReference type="NCBIfam" id="NF010029">
    <property type="entry name" value="PRK13504.1"/>
    <property type="match status" value="1"/>
</dbReference>
<evidence type="ECO:0000256" key="10">
    <source>
        <dbReference type="ARBA" id="ARBA00022723"/>
    </source>
</evidence>
<comment type="function">
    <text evidence="4">Essential protein with sulfite reductase activity required in assimilatory sulfate reduction pathway during both primary and secondary metabolism and thus involved in development and growth.</text>
</comment>
<dbReference type="NCBIfam" id="TIGR02042">
    <property type="entry name" value="sir"/>
    <property type="match status" value="1"/>
</dbReference>
<evidence type="ECO:0000256" key="15">
    <source>
        <dbReference type="ARBA" id="ARBA00046513"/>
    </source>
</evidence>
<dbReference type="GO" id="GO:0009337">
    <property type="term" value="C:sulfite reductase complex (NADPH)"/>
    <property type="evidence" value="ECO:0007669"/>
    <property type="project" value="TreeGrafter"/>
</dbReference>
<dbReference type="Gene3D" id="3.30.413.10">
    <property type="entry name" value="Sulfite Reductase Hemoprotein, domain 1"/>
    <property type="match status" value="2"/>
</dbReference>
<keyword evidence="20" id="KW-1185">Reference proteome</keyword>
<dbReference type="PROSITE" id="PS00365">
    <property type="entry name" value="NIR_SIR"/>
    <property type="match status" value="1"/>
</dbReference>
<evidence type="ECO:0000256" key="12">
    <source>
        <dbReference type="ARBA" id="ARBA00023002"/>
    </source>
</evidence>
<comment type="subunit">
    <text evidence="15">Monomer. Interacts with ferredoxin.</text>
</comment>
<dbReference type="InterPro" id="IPR011787">
    <property type="entry name" value="SiR_ferredoxin-dep"/>
</dbReference>
<dbReference type="PANTHER" id="PTHR11493">
    <property type="entry name" value="SULFITE REDUCTASE [NADPH] SUBUNIT BETA-RELATED"/>
    <property type="match status" value="1"/>
</dbReference>
<evidence type="ECO:0000256" key="16">
    <source>
        <dbReference type="ARBA" id="ARBA00049518"/>
    </source>
</evidence>
<dbReference type="InterPro" id="IPR006067">
    <property type="entry name" value="NO2/SO3_Rdtase_4Fe4S_dom"/>
</dbReference>
<feature type="domain" description="Nitrite/Sulfite reductase ferredoxin-like" evidence="18">
    <location>
        <begin position="112"/>
        <end position="167"/>
    </location>
</feature>
<dbReference type="Pfam" id="PF03460">
    <property type="entry name" value="NIR_SIR_ferr"/>
    <property type="match status" value="2"/>
</dbReference>
<comment type="caution">
    <text evidence="19">The sequence shown here is derived from an EMBL/GenBank/DDBJ whole genome shotgun (WGS) entry which is preliminary data.</text>
</comment>
<feature type="domain" description="Nitrite/Sulfite reductase ferredoxin-like" evidence="18">
    <location>
        <begin position="406"/>
        <end position="469"/>
    </location>
</feature>
<dbReference type="InterPro" id="IPR006066">
    <property type="entry name" value="NO2/SO3_Rdtase_FeS/sirohaem_BS"/>
</dbReference>
<dbReference type="PANTHER" id="PTHR11493:SF47">
    <property type="entry name" value="SULFITE REDUCTASE [NADPH] SUBUNIT BETA"/>
    <property type="match status" value="1"/>
</dbReference>
<keyword evidence="9" id="KW-0349">Heme</keyword>
<comment type="similarity">
    <text evidence="6">Belongs to the nitrite and sulfite reductase 4Fe-4S domain family.</text>
</comment>
<evidence type="ECO:0000256" key="2">
    <source>
        <dbReference type="ARBA" id="ARBA00001966"/>
    </source>
</evidence>
<evidence type="ECO:0000256" key="3">
    <source>
        <dbReference type="ARBA" id="ARBA00002010"/>
    </source>
</evidence>
<comment type="catalytic activity">
    <reaction evidence="16">
        <text>hydrogen sulfide + 6 oxidized [2Fe-2S]-[ferredoxin] + 3 H2O = sulfite + 6 reduced [2Fe-2S]-[ferredoxin] + 7 H(+)</text>
        <dbReference type="Rhea" id="RHEA:23132"/>
        <dbReference type="Rhea" id="RHEA-COMP:10000"/>
        <dbReference type="Rhea" id="RHEA-COMP:10001"/>
        <dbReference type="ChEBI" id="CHEBI:15377"/>
        <dbReference type="ChEBI" id="CHEBI:15378"/>
        <dbReference type="ChEBI" id="CHEBI:17359"/>
        <dbReference type="ChEBI" id="CHEBI:29919"/>
        <dbReference type="ChEBI" id="CHEBI:33737"/>
        <dbReference type="ChEBI" id="CHEBI:33738"/>
        <dbReference type="EC" id="1.8.7.1"/>
    </reaction>
</comment>
<dbReference type="GO" id="GO:0051539">
    <property type="term" value="F:4 iron, 4 sulfur cluster binding"/>
    <property type="evidence" value="ECO:0007669"/>
    <property type="project" value="UniProtKB-KW"/>
</dbReference>
<evidence type="ECO:0000256" key="1">
    <source>
        <dbReference type="ARBA" id="ARBA00001929"/>
    </source>
</evidence>
<dbReference type="Proteomes" id="UP001465755">
    <property type="component" value="Unassembled WGS sequence"/>
</dbReference>
<comment type="cofactor">
    <cofactor evidence="2">
        <name>[4Fe-4S] cluster</name>
        <dbReference type="ChEBI" id="CHEBI:49883"/>
    </cofactor>
</comment>
<dbReference type="GO" id="GO:0016002">
    <property type="term" value="F:sulfite reductase activity"/>
    <property type="evidence" value="ECO:0007669"/>
    <property type="project" value="TreeGrafter"/>
</dbReference>
<evidence type="ECO:0000259" key="18">
    <source>
        <dbReference type="Pfam" id="PF03460"/>
    </source>
</evidence>
<reference evidence="19 20" key="1">
    <citation type="journal article" date="2024" name="Nat. Commun.">
        <title>Phylogenomics reveals the evolutionary origins of lichenization in chlorophyte algae.</title>
        <authorList>
            <person name="Puginier C."/>
            <person name="Libourel C."/>
            <person name="Otte J."/>
            <person name="Skaloud P."/>
            <person name="Haon M."/>
            <person name="Grisel S."/>
            <person name="Petersen M."/>
            <person name="Berrin J.G."/>
            <person name="Delaux P.M."/>
            <person name="Dal Grande F."/>
            <person name="Keller J."/>
        </authorList>
    </citation>
    <scope>NUCLEOTIDE SEQUENCE [LARGE SCALE GENOMIC DNA]</scope>
    <source>
        <strain evidence="19 20">SAG 2036</strain>
    </source>
</reference>
<evidence type="ECO:0000256" key="9">
    <source>
        <dbReference type="ARBA" id="ARBA00022617"/>
    </source>
</evidence>
<keyword evidence="11" id="KW-0883">Thioether bond</keyword>
<evidence type="ECO:0000256" key="13">
    <source>
        <dbReference type="ARBA" id="ARBA00023004"/>
    </source>
</evidence>
<dbReference type="GO" id="GO:0000103">
    <property type="term" value="P:sulfate assimilation"/>
    <property type="evidence" value="ECO:0007669"/>
    <property type="project" value="TreeGrafter"/>
</dbReference>
<dbReference type="GO" id="GO:0042644">
    <property type="term" value="C:chloroplast nucleoid"/>
    <property type="evidence" value="ECO:0007669"/>
    <property type="project" value="UniProtKB-SubCell"/>
</dbReference>
<evidence type="ECO:0000256" key="8">
    <source>
        <dbReference type="ARBA" id="ARBA00022485"/>
    </source>
</evidence>
<dbReference type="FunFam" id="3.30.413.10:FF:000014">
    <property type="entry name" value="Sulfite reductase [ferredoxin], chloroplastic"/>
    <property type="match status" value="1"/>
</dbReference>
<comment type="subcellular location">
    <subcellularLocation>
        <location evidence="5">Plastid</location>
        <location evidence="5">Chloroplast stroma</location>
        <location evidence="5">Chloroplast nucleoid</location>
    </subcellularLocation>
</comment>
<dbReference type="EC" id="1.8.7.1" evidence="7"/>
<evidence type="ECO:0000256" key="7">
    <source>
        <dbReference type="ARBA" id="ARBA00012353"/>
    </source>
</evidence>
<dbReference type="EMBL" id="JALJOQ010000092">
    <property type="protein sequence ID" value="KAK9799005.1"/>
    <property type="molecule type" value="Genomic_DNA"/>
</dbReference>
<keyword evidence="10" id="KW-0479">Metal-binding</keyword>
<sequence>MHATHTPLRGSIGLTSPEALQACPVGAGRPRISAQVSCVATPTRPPTSNTAKRSKVEFAKENSDFLRHPLMEQLVTEATNINEEAAQLMKFHGSYQQDNREKRVAGKGKFYQFMMRTKQPAGLVSNQLYLTMDDLANQFGNGTLRLTTRQTFQLHGVLKQDLKTVFSSVIKAMGSTLGACGDVNRNVCAPAAPYRDRPDYVHANELSNQLADLLAPQSGAYYDVWLDGEKFVSMGMEDPKVTEARDFNAFGTNFDNSPEPIYGSHFLPRKFKIAVTVPGDNSVDLFTNDLGIVVMCDDSGEVKGYNLVVGGGMGRAHRNESTFARLADPIGYVDKDDIFHVVKAIVATQRDYGRRDDRKHSRLKYLVHEWGLDKFRAVVEQYFGKKLQAFRPLPAWEFKDYLGWSEQGDGKLAYGVFVQSGRLQGEVKKALRTLIERYELPICISANQNLILQDIEPSWKADILDTLNKAQIKDVVDVDVIARLSIACPALPLCGLAIGEAERAMPDITVRLRTLMTHLGFDESEGPVVRITGCPNGCARPYMAEIALVGDGANSYQLWLGGSPAQTRLASVFLDRMKIQNLEKTLEPLFFLYKQQRRPAEAFGDFCTRVGFLALRTYSAGYVPQKGHAELPTVNLESELFEKLQARAQLEGKSLAHLASEAVRQYVI</sequence>
<dbReference type="PRINTS" id="PR00397">
    <property type="entry name" value="SIROHAEM"/>
</dbReference>
<evidence type="ECO:0000313" key="20">
    <source>
        <dbReference type="Proteomes" id="UP001465755"/>
    </source>
</evidence>
<dbReference type="AlphaFoldDB" id="A0AAW1NY49"/>
<accession>A0AAW1NY49</accession>
<dbReference type="SUPFAM" id="SSF55124">
    <property type="entry name" value="Nitrite/Sulfite reductase N-terminal domain-like"/>
    <property type="match status" value="2"/>
</dbReference>
<dbReference type="Pfam" id="PF01077">
    <property type="entry name" value="NIR_SIR"/>
    <property type="match status" value="1"/>
</dbReference>